<dbReference type="InterPro" id="IPR051683">
    <property type="entry name" value="Enoyl-CoA_Hydratase/Isomerase"/>
</dbReference>
<comment type="similarity">
    <text evidence="1">Belongs to the enoyl-CoA hydratase/isomerase family.</text>
</comment>
<comment type="caution">
    <text evidence="2">The sequence shown here is derived from an EMBL/GenBank/DDBJ whole genome shotgun (WGS) entry which is preliminary data.</text>
</comment>
<evidence type="ECO:0000313" key="2">
    <source>
        <dbReference type="EMBL" id="NYI84347.1"/>
    </source>
</evidence>
<dbReference type="Proteomes" id="UP000587002">
    <property type="component" value="Unassembled WGS sequence"/>
</dbReference>
<dbReference type="CDD" id="cd06558">
    <property type="entry name" value="crotonase-like"/>
    <property type="match status" value="1"/>
</dbReference>
<dbReference type="Gene3D" id="3.90.226.10">
    <property type="entry name" value="2-enoyl-CoA Hydratase, Chain A, domain 1"/>
    <property type="match status" value="1"/>
</dbReference>
<reference evidence="2 3" key="1">
    <citation type="submission" date="2020-07" db="EMBL/GenBank/DDBJ databases">
        <title>Sequencing the genomes of 1000 actinobacteria strains.</title>
        <authorList>
            <person name="Klenk H.-P."/>
        </authorList>
    </citation>
    <scope>NUCLEOTIDE SEQUENCE [LARGE SCALE GENOMIC DNA]</scope>
    <source>
        <strain evidence="2 3">DSM 44065</strain>
    </source>
</reference>
<sequence length="258" mass="26852">MANTRTPEHATTTVDGDGIATVTIIGAKSLNILSSAVIADATAAVEELAGSDGVRVLVLRGTGDRAFVGGADIAEMAALDRDSAAEFITGLSGLCEAVRRFPAPVVARIAGYALGAGLELAAACDLRISSSDARFGMPEVAVGIPSVIHAALLPRLVGSGRAAWLTLTGEQIDAATALSWGLVHEVCEPSDLDAAVGRRAERLAGFGPSALRQQKRLLRAWEDLPVDEAIAASVPEFAAAFDTGEPQRYMTDFLTRKR</sequence>
<proteinExistence type="inferred from homology"/>
<dbReference type="PANTHER" id="PTHR42964">
    <property type="entry name" value="ENOYL-COA HYDRATASE"/>
    <property type="match status" value="1"/>
</dbReference>
<dbReference type="RefSeq" id="WP_179721412.1">
    <property type="nucleotide sequence ID" value="NZ_BAABFH010000001.1"/>
</dbReference>
<dbReference type="InterPro" id="IPR029045">
    <property type="entry name" value="ClpP/crotonase-like_dom_sf"/>
</dbReference>
<protein>
    <submittedName>
        <fullName evidence="2">Enoyl-CoA hydratase/carnithine racemase</fullName>
    </submittedName>
</protein>
<name>A0A853ARY6_9PSEU</name>
<dbReference type="InterPro" id="IPR001753">
    <property type="entry name" value="Enoyl-CoA_hydra/iso"/>
</dbReference>
<dbReference type="AlphaFoldDB" id="A0A853ARY6"/>
<dbReference type="SUPFAM" id="SSF52096">
    <property type="entry name" value="ClpP/crotonase"/>
    <property type="match status" value="1"/>
</dbReference>
<organism evidence="2 3">
    <name type="scientific">Saccharopolyspora hordei</name>
    <dbReference type="NCBI Taxonomy" id="1838"/>
    <lineage>
        <taxon>Bacteria</taxon>
        <taxon>Bacillati</taxon>
        <taxon>Actinomycetota</taxon>
        <taxon>Actinomycetes</taxon>
        <taxon>Pseudonocardiales</taxon>
        <taxon>Pseudonocardiaceae</taxon>
        <taxon>Saccharopolyspora</taxon>
    </lineage>
</organism>
<dbReference type="NCBIfam" id="NF004795">
    <property type="entry name" value="PRK06143.1"/>
    <property type="match status" value="1"/>
</dbReference>
<dbReference type="GO" id="GO:0003824">
    <property type="term" value="F:catalytic activity"/>
    <property type="evidence" value="ECO:0007669"/>
    <property type="project" value="UniProtKB-ARBA"/>
</dbReference>
<gene>
    <name evidence="2" type="ORF">HNR68_002977</name>
</gene>
<keyword evidence="3" id="KW-1185">Reference proteome</keyword>
<evidence type="ECO:0000256" key="1">
    <source>
        <dbReference type="ARBA" id="ARBA00005254"/>
    </source>
</evidence>
<dbReference type="PANTHER" id="PTHR42964:SF1">
    <property type="entry name" value="POLYKETIDE BIOSYNTHESIS ENOYL-COA HYDRATASE PKSH-RELATED"/>
    <property type="match status" value="1"/>
</dbReference>
<dbReference type="EMBL" id="JACCFJ010000001">
    <property type="protein sequence ID" value="NYI84347.1"/>
    <property type="molecule type" value="Genomic_DNA"/>
</dbReference>
<dbReference type="Pfam" id="PF00378">
    <property type="entry name" value="ECH_1"/>
    <property type="match status" value="1"/>
</dbReference>
<evidence type="ECO:0000313" key="3">
    <source>
        <dbReference type="Proteomes" id="UP000587002"/>
    </source>
</evidence>
<accession>A0A853ARY6</accession>